<dbReference type="AlphaFoldDB" id="A0A6C0KZ96"/>
<evidence type="ECO:0000259" key="2">
    <source>
        <dbReference type="Pfam" id="PF01755"/>
    </source>
</evidence>
<evidence type="ECO:0000313" key="3">
    <source>
        <dbReference type="EMBL" id="QHU23312.1"/>
    </source>
</evidence>
<feature type="domain" description="Glycosyl transferase family 25" evidence="2">
    <location>
        <begin position="80"/>
        <end position="158"/>
    </location>
</feature>
<keyword evidence="1" id="KW-1133">Transmembrane helix</keyword>
<protein>
    <recommendedName>
        <fullName evidence="2">Glycosyl transferase family 25 domain-containing protein</fullName>
    </recommendedName>
</protein>
<reference evidence="3" key="1">
    <citation type="journal article" date="2020" name="Nature">
        <title>Giant virus diversity and host interactions through global metagenomics.</title>
        <authorList>
            <person name="Schulz F."/>
            <person name="Roux S."/>
            <person name="Paez-Espino D."/>
            <person name="Jungbluth S."/>
            <person name="Walsh D.A."/>
            <person name="Denef V.J."/>
            <person name="McMahon K.D."/>
            <person name="Konstantinidis K.T."/>
            <person name="Eloe-Fadrosh E.A."/>
            <person name="Kyrpides N.C."/>
            <person name="Woyke T."/>
        </authorList>
    </citation>
    <scope>NUCLEOTIDE SEQUENCE</scope>
    <source>
        <strain evidence="3">GVMAG-S-ERX555907-94</strain>
    </source>
</reference>
<accession>A0A6C0KZ96</accession>
<dbReference type="InterPro" id="IPR002654">
    <property type="entry name" value="Glyco_trans_25"/>
</dbReference>
<feature type="transmembrane region" description="Helical" evidence="1">
    <location>
        <begin position="7"/>
        <end position="25"/>
    </location>
</feature>
<name>A0A6C0KZ96_9ZZZZ</name>
<dbReference type="Pfam" id="PF01755">
    <property type="entry name" value="Glyco_transf_25"/>
    <property type="match status" value="1"/>
</dbReference>
<evidence type="ECO:0000256" key="1">
    <source>
        <dbReference type="SAM" id="Phobius"/>
    </source>
</evidence>
<organism evidence="3">
    <name type="scientific">viral metagenome</name>
    <dbReference type="NCBI Taxonomy" id="1070528"/>
    <lineage>
        <taxon>unclassified sequences</taxon>
        <taxon>metagenomes</taxon>
        <taxon>organismal metagenomes</taxon>
    </lineage>
</organism>
<keyword evidence="1" id="KW-0472">Membrane</keyword>
<proteinExistence type="predicted"/>
<keyword evidence="1" id="KW-0812">Transmembrane</keyword>
<dbReference type="EMBL" id="MN741027">
    <property type="protein sequence ID" value="QHU23312.1"/>
    <property type="molecule type" value="Genomic_DNA"/>
</dbReference>
<sequence length="243" mass="28575">MYYTELCCGIVILMILLFMFLMFKYKQKETVQLLPENRILFENTYYINLEHRTDRKEESIRELTKFGITNPKRLNAVKDTIGAIGCSKSHLAILKEARQNNWDYVAVFEDDVEFLNPGETNQKLNKLLKSGIDWDVILLSGNNYKPYDVINDDLYRVKNCQTTAAYIVKRSYYDTLINQWEKGLEMLIKTKDEPKYACDQYWKELQQKDTFLLIVPMTVVQRADYSDIIGGQVDYGSIMLDYK</sequence>